<organism evidence="5 6">
    <name type="scientific">Tepidimonas aquatica</name>
    <dbReference type="NCBI Taxonomy" id="247482"/>
    <lineage>
        <taxon>Bacteria</taxon>
        <taxon>Pseudomonadati</taxon>
        <taxon>Pseudomonadota</taxon>
        <taxon>Betaproteobacteria</taxon>
        <taxon>Burkholderiales</taxon>
        <taxon>Tepidimonas</taxon>
    </lineage>
</organism>
<dbReference type="Pfam" id="PF16325">
    <property type="entry name" value="Peptidase_U32_C"/>
    <property type="match status" value="1"/>
</dbReference>
<comment type="similarity">
    <text evidence="3">Belongs to the peptidase U32 family.</text>
</comment>
<sequence>MDRTAPELLLPAGSLAHLRAAFDFGADAVYAGQPRYSLRARNNAFRLEQLAQGIAEAHARGKRFFVTSNLIAHNDKVRTYLRDLAPVVELHPDALIMADAGLIMLVREEMERGRWPEIPIHLSVQANTTNWAAVKFWQRAGVARIILSRELSLEEIAQIREACPDVELEVFVHGALCIAYSGRCLLSGYFNRRDPNQGTCTNACRWRYRTHAADETETGNVEPLAGAGCGSGCGGAQAPDDDTTAGRLSADFDFAYEQAQAEAMRATTGDGRRHPLADRVWLLEEASRPGELMPVMEDEHGTYILNSRDLRAVEYVQDLVRIGVDSLKIEGRTKSVYYVARTAQVYRQAIDDAVAGRPFDPALLHALEGLASRGYTSGLLVRRPAQAYQNYDQGHSTPTRSQYVGDVLDVRADGWALVETKNRFAVGDELEVIHPAGNRCVRVERMQNADGEPITVAAGNPLRVWVPLGEPVRGALLARRLVPQGAEA</sequence>
<dbReference type="Pfam" id="PF01136">
    <property type="entry name" value="Peptidase_U32"/>
    <property type="match status" value="1"/>
</dbReference>
<dbReference type="Gene3D" id="2.40.30.10">
    <property type="entry name" value="Translation factors"/>
    <property type="match status" value="1"/>
</dbReference>
<dbReference type="GO" id="GO:0008233">
    <property type="term" value="F:peptidase activity"/>
    <property type="evidence" value="ECO:0007669"/>
    <property type="project" value="UniProtKB-KW"/>
</dbReference>
<dbReference type="NCBIfam" id="NF011996">
    <property type="entry name" value="PRK15452.1"/>
    <property type="match status" value="1"/>
</dbReference>
<evidence type="ECO:0000313" key="5">
    <source>
        <dbReference type="EMBL" id="TSE27813.1"/>
    </source>
</evidence>
<evidence type="ECO:0000256" key="1">
    <source>
        <dbReference type="ARBA" id="ARBA00022670"/>
    </source>
</evidence>
<protein>
    <submittedName>
        <fullName evidence="5">Putative protease YhbU</fullName>
        <ecNumber evidence="5">3.4.-.-</ecNumber>
    </submittedName>
</protein>
<dbReference type="EMBL" id="VJNA01000001">
    <property type="protein sequence ID" value="TSE27813.1"/>
    <property type="molecule type" value="Genomic_DNA"/>
</dbReference>
<dbReference type="OrthoDB" id="9807498at2"/>
<evidence type="ECO:0000259" key="4">
    <source>
        <dbReference type="Pfam" id="PF16325"/>
    </source>
</evidence>
<keyword evidence="1 5" id="KW-0645">Protease</keyword>
<evidence type="ECO:0000256" key="3">
    <source>
        <dbReference type="ARBA" id="ARBA00038374"/>
    </source>
</evidence>
<proteinExistence type="inferred from homology"/>
<comment type="caution">
    <text evidence="5">The sequence shown here is derived from an EMBL/GenBank/DDBJ whole genome shotgun (WGS) entry which is preliminary data.</text>
</comment>
<evidence type="ECO:0000256" key="2">
    <source>
        <dbReference type="ARBA" id="ARBA00022801"/>
    </source>
</evidence>
<keyword evidence="6" id="KW-1185">Reference proteome</keyword>
<dbReference type="AlphaFoldDB" id="A0A554WW65"/>
<gene>
    <name evidence="5" type="primary">yhbU</name>
    <name evidence="5" type="ORF">Taqua_00006</name>
</gene>
<dbReference type="PANTHER" id="PTHR30217">
    <property type="entry name" value="PEPTIDASE U32 FAMILY"/>
    <property type="match status" value="1"/>
</dbReference>
<evidence type="ECO:0000313" key="6">
    <source>
        <dbReference type="Proteomes" id="UP000318554"/>
    </source>
</evidence>
<dbReference type="Proteomes" id="UP000318554">
    <property type="component" value="Unassembled WGS sequence"/>
</dbReference>
<dbReference type="EC" id="3.4.-.-" evidence="5"/>
<reference evidence="5 6" key="1">
    <citation type="submission" date="2019-07" db="EMBL/GenBank/DDBJ databases">
        <title>Tepidimonas aquatica CLN-1 draft genome.</title>
        <authorList>
            <person name="Da Costa M.S."/>
            <person name="Froufe H.J.C."/>
            <person name="Egas C."/>
            <person name="Albuquerque L."/>
        </authorList>
    </citation>
    <scope>NUCLEOTIDE SEQUENCE [LARGE SCALE GENOMIC DNA]</scope>
    <source>
        <strain evidence="5 6">CLN-1</strain>
    </source>
</reference>
<dbReference type="InterPro" id="IPR051454">
    <property type="entry name" value="RNA/ubiquinone_mod_enzymes"/>
</dbReference>
<name>A0A554WW65_9BURK</name>
<dbReference type="RefSeq" id="WP_144324019.1">
    <property type="nucleotide sequence ID" value="NZ_VJNA01000001.1"/>
</dbReference>
<feature type="domain" description="Peptidase family U32 C-terminal" evidence="4">
    <location>
        <begin position="400"/>
        <end position="479"/>
    </location>
</feature>
<keyword evidence="2 5" id="KW-0378">Hydrolase</keyword>
<dbReference type="PROSITE" id="PS01276">
    <property type="entry name" value="PEPTIDASE_U32"/>
    <property type="match status" value="1"/>
</dbReference>
<dbReference type="InterPro" id="IPR001539">
    <property type="entry name" value="Peptidase_U32"/>
</dbReference>
<dbReference type="InterPro" id="IPR032525">
    <property type="entry name" value="Peptidase_U32_C"/>
</dbReference>
<dbReference type="GO" id="GO:0006508">
    <property type="term" value="P:proteolysis"/>
    <property type="evidence" value="ECO:0007669"/>
    <property type="project" value="UniProtKB-KW"/>
</dbReference>
<accession>A0A554WW65</accession>
<dbReference type="PANTHER" id="PTHR30217:SF6">
    <property type="entry name" value="TRNA HYDROXYLATION PROTEIN P"/>
    <property type="match status" value="1"/>
</dbReference>